<dbReference type="SUPFAM" id="SSF55729">
    <property type="entry name" value="Acyl-CoA N-acyltransferases (Nat)"/>
    <property type="match status" value="1"/>
</dbReference>
<evidence type="ECO:0000313" key="5">
    <source>
        <dbReference type="Proteomes" id="UP001448858"/>
    </source>
</evidence>
<dbReference type="InterPro" id="IPR016181">
    <property type="entry name" value="Acyl_CoA_acyltransferase"/>
</dbReference>
<evidence type="ECO:0000313" key="4">
    <source>
        <dbReference type="EMBL" id="WZP14381.1"/>
    </source>
</evidence>
<name>A0ABZ2ZQH5_9MICC</name>
<dbReference type="InterPro" id="IPR000182">
    <property type="entry name" value="GNAT_dom"/>
</dbReference>
<keyword evidence="1" id="KW-0808">Transferase</keyword>
<protein>
    <submittedName>
        <fullName evidence="4">N-acetyltransferase family protein</fullName>
    </submittedName>
</protein>
<dbReference type="RefSeq" id="WP_342022034.1">
    <property type="nucleotide sequence ID" value="NZ_CP151657.1"/>
</dbReference>
<dbReference type="CDD" id="cd04301">
    <property type="entry name" value="NAT_SF"/>
    <property type="match status" value="1"/>
</dbReference>
<dbReference type="Pfam" id="PF00583">
    <property type="entry name" value="Acetyltransf_1"/>
    <property type="match status" value="1"/>
</dbReference>
<dbReference type="InterPro" id="IPR050832">
    <property type="entry name" value="Bact_Acetyltransf"/>
</dbReference>
<evidence type="ECO:0000256" key="1">
    <source>
        <dbReference type="ARBA" id="ARBA00022679"/>
    </source>
</evidence>
<reference evidence="4 5" key="1">
    <citation type="submission" date="2024-04" db="EMBL/GenBank/DDBJ databases">
        <title>Arthrobacter sp. from Plains bison fecal sample.</title>
        <authorList>
            <person name="Ruzzini A."/>
        </authorList>
    </citation>
    <scope>NUCLEOTIDE SEQUENCE [LARGE SCALE GENOMIC DNA]</scope>
    <source>
        <strain evidence="4 5">EINP1</strain>
    </source>
</reference>
<keyword evidence="5" id="KW-1185">Reference proteome</keyword>
<dbReference type="EMBL" id="CP151657">
    <property type="protein sequence ID" value="WZP14381.1"/>
    <property type="molecule type" value="Genomic_DNA"/>
</dbReference>
<organism evidence="4 5">
    <name type="scientific">Arthrobacter citreus</name>
    <dbReference type="NCBI Taxonomy" id="1670"/>
    <lineage>
        <taxon>Bacteria</taxon>
        <taxon>Bacillati</taxon>
        <taxon>Actinomycetota</taxon>
        <taxon>Actinomycetes</taxon>
        <taxon>Micrococcales</taxon>
        <taxon>Micrococcaceae</taxon>
        <taxon>Arthrobacter</taxon>
    </lineage>
</organism>
<evidence type="ECO:0000256" key="2">
    <source>
        <dbReference type="ARBA" id="ARBA00023315"/>
    </source>
</evidence>
<evidence type="ECO:0000259" key="3">
    <source>
        <dbReference type="PROSITE" id="PS51186"/>
    </source>
</evidence>
<dbReference type="Gene3D" id="3.40.630.30">
    <property type="match status" value="1"/>
</dbReference>
<dbReference type="Proteomes" id="UP001448858">
    <property type="component" value="Chromosome"/>
</dbReference>
<dbReference type="PANTHER" id="PTHR43877">
    <property type="entry name" value="AMINOALKYLPHOSPHONATE N-ACETYLTRANSFERASE-RELATED-RELATED"/>
    <property type="match status" value="1"/>
</dbReference>
<accession>A0ABZ2ZQH5</accession>
<gene>
    <name evidence="4" type="ORF">AAE021_09100</name>
</gene>
<dbReference type="PROSITE" id="PS51186">
    <property type="entry name" value="GNAT"/>
    <property type="match status" value="1"/>
</dbReference>
<feature type="domain" description="N-acetyltransferase" evidence="3">
    <location>
        <begin position="13"/>
        <end position="171"/>
    </location>
</feature>
<keyword evidence="2" id="KW-0012">Acyltransferase</keyword>
<sequence>MNSIAGPTSGGTPLIRPLQAVDWPAVKAIYAAGIATGQATFESRTPDWETFNARHLPGLRLVAESDGGILGWAAASSVSARDVYRGVAEHSVYVDPAAWGRGMGQTLLRAIVSAAEDSGIWTLQCSIFPENTASLTLHRAAGFRVVGIRERVAQMTYGPQAGEWRDTVFLERRSSTVGTD</sequence>
<proteinExistence type="predicted"/>